<keyword evidence="3" id="KW-1185">Reference proteome</keyword>
<organism evidence="2 3">
    <name type="scientific">Orchesella dallaii</name>
    <dbReference type="NCBI Taxonomy" id="48710"/>
    <lineage>
        <taxon>Eukaryota</taxon>
        <taxon>Metazoa</taxon>
        <taxon>Ecdysozoa</taxon>
        <taxon>Arthropoda</taxon>
        <taxon>Hexapoda</taxon>
        <taxon>Collembola</taxon>
        <taxon>Entomobryomorpha</taxon>
        <taxon>Entomobryoidea</taxon>
        <taxon>Orchesellidae</taxon>
        <taxon>Orchesellinae</taxon>
        <taxon>Orchesella</taxon>
    </lineage>
</organism>
<feature type="region of interest" description="Disordered" evidence="1">
    <location>
        <begin position="1"/>
        <end position="26"/>
    </location>
</feature>
<proteinExistence type="predicted"/>
<dbReference type="EMBL" id="CAXLJM020000062">
    <property type="protein sequence ID" value="CAL8120227.1"/>
    <property type="molecule type" value="Genomic_DNA"/>
</dbReference>
<protein>
    <submittedName>
        <fullName evidence="2">Uncharacterized protein</fullName>
    </submittedName>
</protein>
<name>A0ABP1R530_9HEXA</name>
<dbReference type="Proteomes" id="UP001642540">
    <property type="component" value="Unassembled WGS sequence"/>
</dbReference>
<evidence type="ECO:0000313" key="2">
    <source>
        <dbReference type="EMBL" id="CAL8120227.1"/>
    </source>
</evidence>
<feature type="compositionally biased region" description="Polar residues" evidence="1">
    <location>
        <begin position="341"/>
        <end position="353"/>
    </location>
</feature>
<sequence length="505" mass="56532">MPRQRKFNRSMGSGPGTRTRVAQSRAQESKKLLSDEGMNKLRFIFATRQILEKSGYRVVKRCLSFQLKKEVAGFMDLAKRETELYGQFGSVEWKRGLLSYINLPTIISWEDVSEWLDNPDLKGFFEGKSSIFFTPGDIRFIPVKRASTCEDGTDHLHKKPTLKLGIVKLNKCDAHPPQQPAVNNSLITVDENETLLRERETPTFGIQVMASVELAVDDDSATISKEEIGLGCMQPAVVIAQNEEVPTQDEASPCVAKGRGTQIQPIEEGVSQATEQVNGTWIPCLEDYQKYDQLTVSGLITEKVQALEGDDTNRNEVCVVDNTDGDSDTPLPSSPLEQLPAETTETAAQNSQTDELETATKAATTSNENEEGAITVRKNEEPEIPEPIPGCFTQTTPSDLDPDALYQKCVEKALAWLNYNNEDKAPADKPATAKCSICIRHRRHFQLIEYIQQQLDVRVVMLYSAEQHLDCERINNECLELTDYMDLLGVYFIARHEACTCINEI</sequence>
<evidence type="ECO:0000313" key="3">
    <source>
        <dbReference type="Proteomes" id="UP001642540"/>
    </source>
</evidence>
<feature type="region of interest" description="Disordered" evidence="1">
    <location>
        <begin position="321"/>
        <end position="372"/>
    </location>
</feature>
<evidence type="ECO:0000256" key="1">
    <source>
        <dbReference type="SAM" id="MobiDB-lite"/>
    </source>
</evidence>
<accession>A0ABP1R530</accession>
<comment type="caution">
    <text evidence="2">The sequence shown here is derived from an EMBL/GenBank/DDBJ whole genome shotgun (WGS) entry which is preliminary data.</text>
</comment>
<reference evidence="2 3" key="1">
    <citation type="submission" date="2024-08" db="EMBL/GenBank/DDBJ databases">
        <authorList>
            <person name="Cucini C."/>
            <person name="Frati F."/>
        </authorList>
    </citation>
    <scope>NUCLEOTIDE SEQUENCE [LARGE SCALE GENOMIC DNA]</scope>
</reference>
<gene>
    <name evidence="2" type="ORF">ODALV1_LOCUS18911</name>
</gene>